<dbReference type="AlphaFoldDB" id="A0A1B8GEY7"/>
<proteinExistence type="predicted"/>
<sequence length="121" mass="13731">MLYAPKSIPIKEWDDAGIEAAKRTILQEAQVLVAARHGHVVKVIEKYFPNDEHYTLSIFPTRLISVVVPTARWPTYLGVGSSPQVLTINRAMKAANMQLQRFNLEDSLVIYVREADGRWIP</sequence>
<evidence type="ECO:0000313" key="2">
    <source>
        <dbReference type="Proteomes" id="UP000091956"/>
    </source>
</evidence>
<name>A0A1B8GEY7_9PEZI</name>
<keyword evidence="2" id="KW-1185">Reference proteome</keyword>
<reference evidence="2" key="2">
    <citation type="journal article" date="2018" name="Nat. Commun.">
        <title>Extreme sensitivity to ultraviolet light in the fungal pathogen causing white-nose syndrome of bats.</title>
        <authorList>
            <person name="Palmer J.M."/>
            <person name="Drees K.P."/>
            <person name="Foster J.T."/>
            <person name="Lindner D.L."/>
        </authorList>
    </citation>
    <scope>NUCLEOTIDE SEQUENCE [LARGE SCALE GENOMIC DNA]</scope>
    <source>
        <strain evidence="2">UAMH 10579</strain>
    </source>
</reference>
<dbReference type="RefSeq" id="XP_018128128.1">
    <property type="nucleotide sequence ID" value="XM_018277207.1"/>
</dbReference>
<protein>
    <recommendedName>
        <fullName evidence="3">Protein kinase domain-containing protein</fullName>
    </recommendedName>
</protein>
<accession>A0A1B8GEY7</accession>
<gene>
    <name evidence="1" type="ORF">VE01_07774</name>
</gene>
<organism evidence="1 2">
    <name type="scientific">Pseudogymnoascus verrucosus</name>
    <dbReference type="NCBI Taxonomy" id="342668"/>
    <lineage>
        <taxon>Eukaryota</taxon>
        <taxon>Fungi</taxon>
        <taxon>Dikarya</taxon>
        <taxon>Ascomycota</taxon>
        <taxon>Pezizomycotina</taxon>
        <taxon>Leotiomycetes</taxon>
        <taxon>Thelebolales</taxon>
        <taxon>Thelebolaceae</taxon>
        <taxon>Pseudogymnoascus</taxon>
    </lineage>
</organism>
<reference evidence="1 2" key="1">
    <citation type="submission" date="2016-03" db="EMBL/GenBank/DDBJ databases">
        <title>Comparative genomics of Pseudogymnoascus destructans, the fungus causing white-nose syndrome of bats.</title>
        <authorList>
            <person name="Palmer J.M."/>
            <person name="Drees K.P."/>
            <person name="Foster J.T."/>
            <person name="Lindner D.L."/>
        </authorList>
    </citation>
    <scope>NUCLEOTIDE SEQUENCE [LARGE SCALE GENOMIC DNA]</scope>
    <source>
        <strain evidence="1 2">UAMH 10579</strain>
    </source>
</reference>
<dbReference type="EMBL" id="KV460244">
    <property type="protein sequence ID" value="OBT94395.1"/>
    <property type="molecule type" value="Genomic_DNA"/>
</dbReference>
<dbReference type="GeneID" id="28841160"/>
<evidence type="ECO:0000313" key="1">
    <source>
        <dbReference type="EMBL" id="OBT94395.1"/>
    </source>
</evidence>
<dbReference type="Proteomes" id="UP000091956">
    <property type="component" value="Unassembled WGS sequence"/>
</dbReference>
<evidence type="ECO:0008006" key="3">
    <source>
        <dbReference type="Google" id="ProtNLM"/>
    </source>
</evidence>